<reference evidence="1 2" key="1">
    <citation type="submission" date="2019-03" db="EMBL/GenBank/DDBJ databases">
        <title>First draft genome of Liparis tanakae, snailfish: a comprehensive survey of snailfish specific genes.</title>
        <authorList>
            <person name="Kim W."/>
            <person name="Song I."/>
            <person name="Jeong J.-H."/>
            <person name="Kim D."/>
            <person name="Kim S."/>
            <person name="Ryu S."/>
            <person name="Song J.Y."/>
            <person name="Lee S.K."/>
        </authorList>
    </citation>
    <scope>NUCLEOTIDE SEQUENCE [LARGE SCALE GENOMIC DNA]</scope>
    <source>
        <tissue evidence="1">Muscle</tissue>
    </source>
</reference>
<comment type="caution">
    <text evidence="1">The sequence shown here is derived from an EMBL/GenBank/DDBJ whole genome shotgun (WGS) entry which is preliminary data.</text>
</comment>
<organism evidence="1 2">
    <name type="scientific">Liparis tanakae</name>
    <name type="common">Tanaka's snailfish</name>
    <dbReference type="NCBI Taxonomy" id="230148"/>
    <lineage>
        <taxon>Eukaryota</taxon>
        <taxon>Metazoa</taxon>
        <taxon>Chordata</taxon>
        <taxon>Craniata</taxon>
        <taxon>Vertebrata</taxon>
        <taxon>Euteleostomi</taxon>
        <taxon>Actinopterygii</taxon>
        <taxon>Neopterygii</taxon>
        <taxon>Teleostei</taxon>
        <taxon>Neoteleostei</taxon>
        <taxon>Acanthomorphata</taxon>
        <taxon>Eupercaria</taxon>
        <taxon>Perciformes</taxon>
        <taxon>Cottioidei</taxon>
        <taxon>Cottales</taxon>
        <taxon>Liparidae</taxon>
        <taxon>Liparis</taxon>
    </lineage>
</organism>
<dbReference type="EMBL" id="SRLO01001956">
    <property type="protein sequence ID" value="TNN34469.1"/>
    <property type="molecule type" value="Genomic_DNA"/>
</dbReference>
<sequence>MNYKQRQDILKTWEKLHDLTSDLFTYCNFKMEMSFHETRVVLQNGGWGFDPQLPSDVLCTSEPVYRPAEEGVLHQEDRYQLGCVELRCQSLRMQRICIEKKDTSRERPLAVSPSLHRVSTGRQSCGKASGYGLEAWEGGSDIAL</sequence>
<gene>
    <name evidence="1" type="ORF">EYF80_055363</name>
</gene>
<accession>A0A4Z2F013</accession>
<keyword evidence="2" id="KW-1185">Reference proteome</keyword>
<dbReference type="AlphaFoldDB" id="A0A4Z2F013"/>
<evidence type="ECO:0000313" key="1">
    <source>
        <dbReference type="EMBL" id="TNN34469.1"/>
    </source>
</evidence>
<proteinExistence type="predicted"/>
<dbReference type="Proteomes" id="UP000314294">
    <property type="component" value="Unassembled WGS sequence"/>
</dbReference>
<evidence type="ECO:0000313" key="2">
    <source>
        <dbReference type="Proteomes" id="UP000314294"/>
    </source>
</evidence>
<protein>
    <submittedName>
        <fullName evidence="1">Uncharacterized protein</fullName>
    </submittedName>
</protein>
<name>A0A4Z2F013_9TELE</name>